<dbReference type="AlphaFoldDB" id="J5KIZ5"/>
<keyword evidence="1" id="KW-0812">Transmembrane</keyword>
<organism evidence="2 3">
    <name type="scientific">SAR86 cluster bacterium SAR86B</name>
    <dbReference type="NCBI Taxonomy" id="1123867"/>
    <lineage>
        <taxon>Bacteria</taxon>
        <taxon>Pseudomonadati</taxon>
        <taxon>Pseudomonadota</taxon>
        <taxon>Gammaproteobacteria</taxon>
        <taxon>SAR86 cluster</taxon>
    </lineage>
</organism>
<keyword evidence="1" id="KW-1133">Transmembrane helix</keyword>
<evidence type="ECO:0000313" key="2">
    <source>
        <dbReference type="EMBL" id="EJP72686.1"/>
    </source>
</evidence>
<accession>J5KIZ5</accession>
<reference evidence="2 3" key="1">
    <citation type="journal article" date="2012" name="ISME J.">
        <title>Genomic insights to SAR86, an abundant and uncultivated marine bacterial lineage.</title>
        <authorList>
            <person name="Dupont C.L."/>
            <person name="Rusch D.B."/>
            <person name="Yooseph S."/>
            <person name="Lombardo M.J."/>
            <person name="Richter R.A."/>
            <person name="Valas R."/>
            <person name="Novotny M."/>
            <person name="Yee-Greenbaum J."/>
            <person name="Selengut J.D."/>
            <person name="Haft D.H."/>
            <person name="Halpern A.L."/>
            <person name="Lasken R.S."/>
            <person name="Nealson K."/>
            <person name="Friedman R."/>
            <person name="Venter J.C."/>
        </authorList>
    </citation>
    <scope>NUCLEOTIDE SEQUENCE [LARGE SCALE GENOMIC DNA]</scope>
</reference>
<dbReference type="HOGENOM" id="CLU_1926111_0_0_6"/>
<dbReference type="Gene3D" id="2.30.30.830">
    <property type="match status" value="1"/>
</dbReference>
<evidence type="ECO:0000256" key="1">
    <source>
        <dbReference type="SAM" id="Phobius"/>
    </source>
</evidence>
<evidence type="ECO:0000313" key="3">
    <source>
        <dbReference type="Proteomes" id="UP000010116"/>
    </source>
</evidence>
<dbReference type="Proteomes" id="UP000010116">
    <property type="component" value="Unassembled WGS sequence"/>
</dbReference>
<proteinExistence type="predicted"/>
<name>J5KIZ5_9GAMM</name>
<evidence type="ECO:0008006" key="4">
    <source>
        <dbReference type="Google" id="ProtNLM"/>
    </source>
</evidence>
<feature type="transmembrane region" description="Helical" evidence="1">
    <location>
        <begin position="6"/>
        <end position="32"/>
    </location>
</feature>
<gene>
    <name evidence="2" type="ORF">NT02SARS_1205</name>
</gene>
<keyword evidence="1" id="KW-0472">Membrane</keyword>
<dbReference type="EMBL" id="JH611190">
    <property type="protein sequence ID" value="EJP72686.1"/>
    <property type="molecule type" value="Genomic_DNA"/>
</dbReference>
<sequence>MQNLKYLKYILLIPLVIMVIYFTVSLFAISSLNTDIKNVKKISFNEQIPSKNANQSNAPEINKPQEISSSFNYKLIGYLAGSTDSSIILKKGSNEFLVRVGEEIDSYILETVTKDEVVFSLQGKLYKIENNVGKNK</sequence>
<protein>
    <recommendedName>
        <fullName evidence="4">Type II secretion system protein GspC N-terminal domain-containing protein</fullName>
    </recommendedName>
</protein>